<protein>
    <submittedName>
        <fullName evidence="2">Secreted protein</fullName>
    </submittedName>
</protein>
<dbReference type="WBParaSite" id="Smp_062620.1">
    <property type="protein sequence ID" value="Smp_062620.1"/>
    <property type="gene ID" value="Smp_062620"/>
</dbReference>
<dbReference type="GeneID" id="8347167"/>
<dbReference type="HOGENOM" id="CLU_2226456_0_0_1"/>
<accession>G4VTE6</accession>
<organism evidence="1 2">
    <name type="scientific">Schistosoma mansoni</name>
    <name type="common">Blood fluke</name>
    <dbReference type="NCBI Taxonomy" id="6183"/>
    <lineage>
        <taxon>Eukaryota</taxon>
        <taxon>Metazoa</taxon>
        <taxon>Spiralia</taxon>
        <taxon>Lophotrochozoa</taxon>
        <taxon>Platyhelminthes</taxon>
        <taxon>Trematoda</taxon>
        <taxon>Digenea</taxon>
        <taxon>Strigeidida</taxon>
        <taxon>Schistosomatoidea</taxon>
        <taxon>Schistosomatidae</taxon>
        <taxon>Schistosoma</taxon>
    </lineage>
</organism>
<dbReference type="KEGG" id="smm:Smp_062620.1"/>
<reference evidence="1" key="1">
    <citation type="journal article" date="2012" name="PLoS Negl. Trop. Dis.">
        <title>A systematically improved high quality genome and transcriptome of the human blood fluke Schistosoma mansoni.</title>
        <authorList>
            <person name="Protasio A.V."/>
            <person name="Tsai I.J."/>
            <person name="Babbage A."/>
            <person name="Nichol S."/>
            <person name="Hunt M."/>
            <person name="Aslett M.A."/>
            <person name="De Silva N."/>
            <person name="Velarde G.S."/>
            <person name="Anderson T.J."/>
            <person name="Clark R.C."/>
            <person name="Davidson C."/>
            <person name="Dillon G.P."/>
            <person name="Holroyd N.E."/>
            <person name="LoVerde P.T."/>
            <person name="Lloyd C."/>
            <person name="McQuillan J."/>
            <person name="Oliveira G."/>
            <person name="Otto T.D."/>
            <person name="Parker-Manuel S.J."/>
            <person name="Quail M.A."/>
            <person name="Wilson R.A."/>
            <person name="Zerlotini A."/>
            <person name="Dunne D.W."/>
            <person name="Berriman M."/>
        </authorList>
    </citation>
    <scope>NUCLEOTIDE SEQUENCE [LARGE SCALE GENOMIC DNA]</scope>
    <source>
        <strain evidence="1">Puerto Rican</strain>
    </source>
</reference>
<dbReference type="Proteomes" id="UP000008854">
    <property type="component" value="Unassembled WGS sequence"/>
</dbReference>
<dbReference type="CTD" id="8347167"/>
<reference evidence="2" key="2">
    <citation type="submission" date="2018-12" db="UniProtKB">
        <authorList>
            <consortium name="WormBaseParasite"/>
        </authorList>
    </citation>
    <scope>IDENTIFICATION</scope>
    <source>
        <strain evidence="2">Puerto Rican</strain>
    </source>
</reference>
<keyword evidence="1" id="KW-1185">Reference proteome</keyword>
<evidence type="ECO:0000313" key="2">
    <source>
        <dbReference type="WBParaSite" id="Smp_062620.1"/>
    </source>
</evidence>
<dbReference type="InParanoid" id="G4VTE6"/>
<name>G4VTE6_SCHMA</name>
<dbReference type="AlphaFoldDB" id="G4VTE6"/>
<evidence type="ECO:0000313" key="1">
    <source>
        <dbReference type="Proteomes" id="UP000008854"/>
    </source>
</evidence>
<proteinExistence type="predicted"/>
<sequence length="106" mass="12412">MARFSYCTKVTLILSSAHSHAIRVWKISKRPLKFSTNPTIVFVHVCYYTSNCYINDAQTNVQYKCQYTKGCYFDVTLQHIRTIVVISNSTSYFFHLMKYCFRVAVT</sequence>
<dbReference type="RefSeq" id="XP_018654602.1">
    <property type="nucleotide sequence ID" value="XM_018789128.1"/>
</dbReference>